<protein>
    <submittedName>
        <fullName evidence="1">Uncharacterized protein</fullName>
    </submittedName>
</protein>
<evidence type="ECO:0000313" key="1">
    <source>
        <dbReference type="EMBL" id="OAG27547.1"/>
    </source>
</evidence>
<dbReference type="RefSeq" id="WP_068542182.1">
    <property type="nucleotide sequence ID" value="NZ_LSFI01000027.1"/>
</dbReference>
<name>A0A177E6H4_9BACT</name>
<organism evidence="1 2">
    <name type="scientific">Thermodesulfatator autotrophicus</name>
    <dbReference type="NCBI Taxonomy" id="1795632"/>
    <lineage>
        <taxon>Bacteria</taxon>
        <taxon>Pseudomonadati</taxon>
        <taxon>Thermodesulfobacteriota</taxon>
        <taxon>Thermodesulfobacteria</taxon>
        <taxon>Thermodesulfobacteriales</taxon>
        <taxon>Thermodesulfatatoraceae</taxon>
        <taxon>Thermodesulfatator</taxon>
    </lineage>
</organism>
<keyword evidence="2" id="KW-1185">Reference proteome</keyword>
<proteinExistence type="predicted"/>
<reference evidence="1 2" key="1">
    <citation type="submission" date="2016-02" db="EMBL/GenBank/DDBJ databases">
        <title>Draft genome sequence of Thermodesulfatator sp. S606.</title>
        <authorList>
            <person name="Lai Q."/>
            <person name="Cao J."/>
            <person name="Dupont S."/>
            <person name="Shao Z."/>
            <person name="Jebbar M."/>
            <person name="Alain K."/>
        </authorList>
    </citation>
    <scope>NUCLEOTIDE SEQUENCE [LARGE SCALE GENOMIC DNA]</scope>
    <source>
        <strain evidence="1 2">S606</strain>
    </source>
</reference>
<dbReference type="Proteomes" id="UP000076964">
    <property type="component" value="Unassembled WGS sequence"/>
</dbReference>
<sequence>MKSLRRVIDRALDAVERKVVSTVDRVAAEDLRRGLEERRRMSPEEIEEEDILFSPFYAYHPMNIFHSDYDED</sequence>
<dbReference type="AlphaFoldDB" id="A0A177E6H4"/>
<evidence type="ECO:0000313" key="2">
    <source>
        <dbReference type="Proteomes" id="UP000076964"/>
    </source>
</evidence>
<accession>A0A177E6H4</accession>
<comment type="caution">
    <text evidence="1">The sequence shown here is derived from an EMBL/GenBank/DDBJ whole genome shotgun (WGS) entry which is preliminary data.</text>
</comment>
<dbReference type="EMBL" id="LSFI01000027">
    <property type="protein sequence ID" value="OAG27547.1"/>
    <property type="molecule type" value="Genomic_DNA"/>
</dbReference>
<gene>
    <name evidence="1" type="ORF">TH606_06570</name>
</gene>